<keyword evidence="9" id="KW-1185">Reference proteome</keyword>
<dbReference type="Gene3D" id="3.30.920.30">
    <property type="entry name" value="Hypothetical protein"/>
    <property type="match status" value="1"/>
</dbReference>
<reference evidence="8" key="1">
    <citation type="journal article" date="2014" name="Int. J. Syst. Evol. Microbiol.">
        <title>Complete genome sequence of Corynebacterium casei LMG S-19264T (=DSM 44701T), isolated from a smear-ripened cheese.</title>
        <authorList>
            <consortium name="US DOE Joint Genome Institute (JGI-PGF)"/>
            <person name="Walter F."/>
            <person name="Albersmeier A."/>
            <person name="Kalinowski J."/>
            <person name="Ruckert C."/>
        </authorList>
    </citation>
    <scope>NUCLEOTIDE SEQUENCE</scope>
    <source>
        <strain evidence="8">JCM 14719</strain>
    </source>
</reference>
<proteinExistence type="inferred from homology"/>
<dbReference type="Pfam" id="PF07927">
    <property type="entry name" value="HicA_toxin"/>
    <property type="match status" value="1"/>
</dbReference>
<dbReference type="InterPro" id="IPR038570">
    <property type="entry name" value="HicA_sf"/>
</dbReference>
<dbReference type="GO" id="GO:0003729">
    <property type="term" value="F:mRNA binding"/>
    <property type="evidence" value="ECO:0007669"/>
    <property type="project" value="InterPro"/>
</dbReference>
<keyword evidence="3" id="KW-0540">Nuclease</keyword>
<dbReference type="GO" id="GO:0004519">
    <property type="term" value="F:endonuclease activity"/>
    <property type="evidence" value="ECO:0007669"/>
    <property type="project" value="UniProtKB-KW"/>
</dbReference>
<sequence>MAGVEKLIQKMKDRPNSIRFDEVVKVLRAFGYEVVRIRGSHHQFRNAAGNTFTSPKRNPV</sequence>
<evidence type="ECO:0000256" key="4">
    <source>
        <dbReference type="ARBA" id="ARBA00022759"/>
    </source>
</evidence>
<evidence type="ECO:0000256" key="1">
    <source>
        <dbReference type="ARBA" id="ARBA00006620"/>
    </source>
</evidence>
<comment type="similarity">
    <text evidence="1">Belongs to the HicA mRNA interferase family.</text>
</comment>
<evidence type="ECO:0000256" key="2">
    <source>
        <dbReference type="ARBA" id="ARBA00022649"/>
    </source>
</evidence>
<organism evidence="8 9">
    <name type="scientific">Calditerricola satsumensis</name>
    <dbReference type="NCBI Taxonomy" id="373054"/>
    <lineage>
        <taxon>Bacteria</taxon>
        <taxon>Bacillati</taxon>
        <taxon>Bacillota</taxon>
        <taxon>Bacilli</taxon>
        <taxon>Bacillales</taxon>
        <taxon>Bacillaceae</taxon>
        <taxon>Calditerricola</taxon>
    </lineage>
</organism>
<dbReference type="SUPFAM" id="SSF54786">
    <property type="entry name" value="YcfA/nrd intein domain"/>
    <property type="match status" value="1"/>
</dbReference>
<dbReference type="InterPro" id="IPR012933">
    <property type="entry name" value="HicA_mRNA_interferase"/>
</dbReference>
<keyword evidence="2" id="KW-1277">Toxin-antitoxin system</keyword>
<evidence type="ECO:0000256" key="7">
    <source>
        <dbReference type="ARBA" id="ARBA00023016"/>
    </source>
</evidence>
<dbReference type="AlphaFoldDB" id="A0A8J3BGE4"/>
<name>A0A8J3BGE4_9BACI</name>
<reference evidence="8" key="2">
    <citation type="submission" date="2020-09" db="EMBL/GenBank/DDBJ databases">
        <authorList>
            <person name="Sun Q."/>
            <person name="Ohkuma M."/>
        </authorList>
    </citation>
    <scope>NUCLEOTIDE SEQUENCE</scope>
    <source>
        <strain evidence="8">JCM 14719</strain>
    </source>
</reference>
<keyword evidence="5" id="KW-0378">Hydrolase</keyword>
<keyword evidence="6" id="KW-0694">RNA-binding</keyword>
<evidence type="ECO:0000256" key="5">
    <source>
        <dbReference type="ARBA" id="ARBA00022801"/>
    </source>
</evidence>
<evidence type="ECO:0000313" key="9">
    <source>
        <dbReference type="Proteomes" id="UP000637720"/>
    </source>
</evidence>
<keyword evidence="4" id="KW-0255">Endonuclease</keyword>
<evidence type="ECO:0000256" key="6">
    <source>
        <dbReference type="ARBA" id="ARBA00022884"/>
    </source>
</evidence>
<dbReference type="Proteomes" id="UP000637720">
    <property type="component" value="Unassembled WGS sequence"/>
</dbReference>
<evidence type="ECO:0000313" key="8">
    <source>
        <dbReference type="EMBL" id="GGK08676.1"/>
    </source>
</evidence>
<protein>
    <recommendedName>
        <fullName evidence="10">Addiction module toxin, HicA family</fullName>
    </recommendedName>
</protein>
<evidence type="ECO:0008006" key="10">
    <source>
        <dbReference type="Google" id="ProtNLM"/>
    </source>
</evidence>
<accession>A0A8J3BGE4</accession>
<dbReference type="GO" id="GO:0016787">
    <property type="term" value="F:hydrolase activity"/>
    <property type="evidence" value="ECO:0007669"/>
    <property type="project" value="UniProtKB-KW"/>
</dbReference>
<dbReference type="EMBL" id="BMOF01000091">
    <property type="protein sequence ID" value="GGK08676.1"/>
    <property type="molecule type" value="Genomic_DNA"/>
</dbReference>
<gene>
    <name evidence="8" type="ORF">GCM10007043_23430</name>
</gene>
<keyword evidence="7" id="KW-0346">Stress response</keyword>
<comment type="caution">
    <text evidence="8">The sequence shown here is derived from an EMBL/GenBank/DDBJ whole genome shotgun (WGS) entry which is preliminary data.</text>
</comment>
<evidence type="ECO:0000256" key="3">
    <source>
        <dbReference type="ARBA" id="ARBA00022722"/>
    </source>
</evidence>